<name>A0A974D430_XENLA</name>
<evidence type="ECO:0000313" key="2">
    <source>
        <dbReference type="EMBL" id="OCT84205.1"/>
    </source>
</evidence>
<dbReference type="EMBL" id="CM004472">
    <property type="protein sequence ID" value="OCT84205.1"/>
    <property type="molecule type" value="Genomic_DNA"/>
</dbReference>
<protein>
    <submittedName>
        <fullName evidence="2">Uncharacterized protein</fullName>
    </submittedName>
</protein>
<accession>A0A974D430</accession>
<evidence type="ECO:0000313" key="3">
    <source>
        <dbReference type="Proteomes" id="UP000694892"/>
    </source>
</evidence>
<keyword evidence="1" id="KW-1133">Transmembrane helix</keyword>
<keyword evidence="1" id="KW-0472">Membrane</keyword>
<organism evidence="2 3">
    <name type="scientific">Xenopus laevis</name>
    <name type="common">African clawed frog</name>
    <dbReference type="NCBI Taxonomy" id="8355"/>
    <lineage>
        <taxon>Eukaryota</taxon>
        <taxon>Metazoa</taxon>
        <taxon>Chordata</taxon>
        <taxon>Craniata</taxon>
        <taxon>Vertebrata</taxon>
        <taxon>Euteleostomi</taxon>
        <taxon>Amphibia</taxon>
        <taxon>Batrachia</taxon>
        <taxon>Anura</taxon>
        <taxon>Pipoidea</taxon>
        <taxon>Pipidae</taxon>
        <taxon>Xenopodinae</taxon>
        <taxon>Xenopus</taxon>
        <taxon>Xenopus</taxon>
    </lineage>
</organism>
<evidence type="ECO:0000256" key="1">
    <source>
        <dbReference type="SAM" id="Phobius"/>
    </source>
</evidence>
<reference evidence="3" key="1">
    <citation type="journal article" date="2016" name="Nature">
        <title>Genome evolution in the allotetraploid frog Xenopus laevis.</title>
        <authorList>
            <person name="Session A.M."/>
            <person name="Uno Y."/>
            <person name="Kwon T."/>
            <person name="Chapman J.A."/>
            <person name="Toyoda A."/>
            <person name="Takahashi S."/>
            <person name="Fukui A."/>
            <person name="Hikosaka A."/>
            <person name="Suzuki A."/>
            <person name="Kondo M."/>
            <person name="van Heeringen S.J."/>
            <person name="Quigley I."/>
            <person name="Heinz S."/>
            <person name="Ogino H."/>
            <person name="Ochi H."/>
            <person name="Hellsten U."/>
            <person name="Lyons J.B."/>
            <person name="Simakov O."/>
            <person name="Putnam N."/>
            <person name="Stites J."/>
            <person name="Kuroki Y."/>
            <person name="Tanaka T."/>
            <person name="Michiue T."/>
            <person name="Watanabe M."/>
            <person name="Bogdanovic O."/>
            <person name="Lister R."/>
            <person name="Georgiou G."/>
            <person name="Paranjpe S.S."/>
            <person name="van Kruijsbergen I."/>
            <person name="Shu S."/>
            <person name="Carlson J."/>
            <person name="Kinoshita T."/>
            <person name="Ohta Y."/>
            <person name="Mawaribuchi S."/>
            <person name="Jenkins J."/>
            <person name="Grimwood J."/>
            <person name="Schmutz J."/>
            <person name="Mitros T."/>
            <person name="Mozaffari S.V."/>
            <person name="Suzuki Y."/>
            <person name="Haramoto Y."/>
            <person name="Yamamoto T.S."/>
            <person name="Takagi C."/>
            <person name="Heald R."/>
            <person name="Miller K."/>
            <person name="Haudenschild C."/>
            <person name="Kitzman J."/>
            <person name="Nakayama T."/>
            <person name="Izutsu Y."/>
            <person name="Robert J."/>
            <person name="Fortriede J."/>
            <person name="Burns K."/>
            <person name="Lotay V."/>
            <person name="Karimi K."/>
            <person name="Yasuoka Y."/>
            <person name="Dichmann D.S."/>
            <person name="Flajnik M.F."/>
            <person name="Houston D.W."/>
            <person name="Shendure J."/>
            <person name="DuPasquier L."/>
            <person name="Vize P.D."/>
            <person name="Zorn A.M."/>
            <person name="Ito M."/>
            <person name="Marcotte E.M."/>
            <person name="Wallingford J.B."/>
            <person name="Ito Y."/>
            <person name="Asashima M."/>
            <person name="Ueno N."/>
            <person name="Matsuda Y."/>
            <person name="Veenstra G.J."/>
            <person name="Fujiyama A."/>
            <person name="Harland R.M."/>
            <person name="Taira M."/>
            <person name="Rokhsar D.S."/>
        </authorList>
    </citation>
    <scope>NUCLEOTIDE SEQUENCE [LARGE SCALE GENOMIC DNA]</scope>
    <source>
        <strain evidence="3">J</strain>
    </source>
</reference>
<proteinExistence type="predicted"/>
<dbReference type="AlphaFoldDB" id="A0A974D430"/>
<keyword evidence="1" id="KW-0812">Transmembrane</keyword>
<feature type="transmembrane region" description="Helical" evidence="1">
    <location>
        <begin position="26"/>
        <end position="53"/>
    </location>
</feature>
<gene>
    <name evidence="2" type="ORF">XELAEV_18022347mg</name>
</gene>
<sequence length="69" mass="7764">MVRNGKPSITSENLLFRIRRMSARKFSYKTCPVSAIKFLVGSIGVLTVLSWLLHINKAVLITCICKKPD</sequence>
<dbReference type="Proteomes" id="UP000694892">
    <property type="component" value="Chromosome 4L"/>
</dbReference>